<evidence type="ECO:0000313" key="2">
    <source>
        <dbReference type="EMBL" id="KAI9553799.1"/>
    </source>
</evidence>
<dbReference type="EMBL" id="WJBH02000008">
    <property type="protein sequence ID" value="KAI9553799.1"/>
    <property type="molecule type" value="Genomic_DNA"/>
</dbReference>
<sequence length="171" mass="18357">MAEADADYDGDRPEPAAGQYEEDETDEQGRSWRPKGSEGRPPGETDGIVAEVLPPLGENAQDATLLPAPVVSKAQCQEIALLLSAGVSTDQSKLLSKEFPLAFEEENFTLKPPKLDGWVIIVIMGSIFSRRPAAEVEAEVATDVASPEKGLNLAKRNGDPVNNRVSDGKQE</sequence>
<proteinExistence type="predicted"/>
<evidence type="ECO:0000256" key="1">
    <source>
        <dbReference type="SAM" id="MobiDB-lite"/>
    </source>
</evidence>
<evidence type="ECO:0000313" key="3">
    <source>
        <dbReference type="Proteomes" id="UP000820818"/>
    </source>
</evidence>
<organism evidence="2 3">
    <name type="scientific">Daphnia sinensis</name>
    <dbReference type="NCBI Taxonomy" id="1820382"/>
    <lineage>
        <taxon>Eukaryota</taxon>
        <taxon>Metazoa</taxon>
        <taxon>Ecdysozoa</taxon>
        <taxon>Arthropoda</taxon>
        <taxon>Crustacea</taxon>
        <taxon>Branchiopoda</taxon>
        <taxon>Diplostraca</taxon>
        <taxon>Cladocera</taxon>
        <taxon>Anomopoda</taxon>
        <taxon>Daphniidae</taxon>
        <taxon>Daphnia</taxon>
        <taxon>Daphnia similis group</taxon>
    </lineage>
</organism>
<protein>
    <submittedName>
        <fullName evidence="2">Uncharacterized protein</fullName>
    </submittedName>
</protein>
<gene>
    <name evidence="2" type="ORF">GHT06_019066</name>
</gene>
<name>A0AAD5PR13_9CRUS</name>
<feature type="region of interest" description="Disordered" evidence="1">
    <location>
        <begin position="147"/>
        <end position="171"/>
    </location>
</feature>
<dbReference type="AlphaFoldDB" id="A0AAD5PR13"/>
<keyword evidence="3" id="KW-1185">Reference proteome</keyword>
<comment type="caution">
    <text evidence="2">The sequence shown here is derived from an EMBL/GenBank/DDBJ whole genome shotgun (WGS) entry which is preliminary data.</text>
</comment>
<feature type="region of interest" description="Disordered" evidence="1">
    <location>
        <begin position="1"/>
        <end position="49"/>
    </location>
</feature>
<feature type="compositionally biased region" description="Basic and acidic residues" evidence="1">
    <location>
        <begin position="27"/>
        <end position="43"/>
    </location>
</feature>
<dbReference type="Proteomes" id="UP000820818">
    <property type="component" value="Linkage Group LG8"/>
</dbReference>
<accession>A0AAD5PR13</accession>
<reference evidence="2 3" key="1">
    <citation type="submission" date="2022-05" db="EMBL/GenBank/DDBJ databases">
        <title>A multi-omics perspective on studying reproductive biology in Daphnia sinensis.</title>
        <authorList>
            <person name="Jia J."/>
        </authorList>
    </citation>
    <scope>NUCLEOTIDE SEQUENCE [LARGE SCALE GENOMIC DNA]</scope>
    <source>
        <strain evidence="2 3">WSL</strain>
    </source>
</reference>